<protein>
    <submittedName>
        <fullName evidence="1">Uncharacterized protein</fullName>
    </submittedName>
</protein>
<comment type="caution">
    <text evidence="1">The sequence shown here is derived from an EMBL/GenBank/DDBJ whole genome shotgun (WGS) entry which is preliminary data.</text>
</comment>
<dbReference type="EMBL" id="LJIJ01008270">
    <property type="protein sequence ID" value="ODM86557.1"/>
    <property type="molecule type" value="Genomic_DNA"/>
</dbReference>
<dbReference type="Proteomes" id="UP000094527">
    <property type="component" value="Unassembled WGS sequence"/>
</dbReference>
<proteinExistence type="predicted"/>
<evidence type="ECO:0000313" key="2">
    <source>
        <dbReference type="Proteomes" id="UP000094527"/>
    </source>
</evidence>
<dbReference type="AlphaFoldDB" id="A0A1D2M0R5"/>
<accession>A0A1D2M0R5</accession>
<feature type="non-terminal residue" evidence="1">
    <location>
        <position position="1"/>
    </location>
</feature>
<reference evidence="1 2" key="1">
    <citation type="journal article" date="2016" name="Genome Biol. Evol.">
        <title>Gene Family Evolution Reflects Adaptation to Soil Environmental Stressors in the Genome of the Collembolan Orchesella cincta.</title>
        <authorList>
            <person name="Faddeeva-Vakhrusheva A."/>
            <person name="Derks M.F."/>
            <person name="Anvar S.Y."/>
            <person name="Agamennone V."/>
            <person name="Suring W."/>
            <person name="Smit S."/>
            <person name="van Straalen N.M."/>
            <person name="Roelofs D."/>
        </authorList>
    </citation>
    <scope>NUCLEOTIDE SEQUENCE [LARGE SCALE GENOMIC DNA]</scope>
    <source>
        <tissue evidence="1">Mixed pool</tissue>
    </source>
</reference>
<gene>
    <name evidence="1" type="ORF">Ocin01_20125</name>
</gene>
<keyword evidence="2" id="KW-1185">Reference proteome</keyword>
<sequence length="114" mass="13049">ECCQNVQLLYLRYSWIDVISKSKFVPVATPDNPNPEPTTTKAGMYAITDKLNKKLKQCAPKGFRAADRKADTCEKLEEDDKRKLSDLIECIETALVNRILYCFKVLINIIYFAV</sequence>
<evidence type="ECO:0000313" key="1">
    <source>
        <dbReference type="EMBL" id="ODM86557.1"/>
    </source>
</evidence>
<organism evidence="1 2">
    <name type="scientific">Orchesella cincta</name>
    <name type="common">Springtail</name>
    <name type="synonym">Podura cincta</name>
    <dbReference type="NCBI Taxonomy" id="48709"/>
    <lineage>
        <taxon>Eukaryota</taxon>
        <taxon>Metazoa</taxon>
        <taxon>Ecdysozoa</taxon>
        <taxon>Arthropoda</taxon>
        <taxon>Hexapoda</taxon>
        <taxon>Collembola</taxon>
        <taxon>Entomobryomorpha</taxon>
        <taxon>Entomobryoidea</taxon>
        <taxon>Orchesellidae</taxon>
        <taxon>Orchesellinae</taxon>
        <taxon>Orchesella</taxon>
    </lineage>
</organism>
<name>A0A1D2M0R5_ORCCI</name>
<feature type="non-terminal residue" evidence="1">
    <location>
        <position position="114"/>
    </location>
</feature>